<accession>A0A9K3HPE2</accession>
<evidence type="ECO:0000313" key="2">
    <source>
        <dbReference type="Proteomes" id="UP000215914"/>
    </source>
</evidence>
<sequence>MNSPALFDTLVACSQVVRYLGFGELVVWSSWSGHGSTGRIYAIDFMKLYLGFETV</sequence>
<dbReference type="Proteomes" id="UP000215914">
    <property type="component" value="Unassembled WGS sequence"/>
</dbReference>
<name>A0A9K3HPE2_HELAN</name>
<protein>
    <submittedName>
        <fullName evidence="1">Uncharacterized protein</fullName>
    </submittedName>
</protein>
<dbReference type="AlphaFoldDB" id="A0A9K3HPE2"/>
<dbReference type="EMBL" id="MNCJ02000326">
    <property type="protein sequence ID" value="KAF5781755.1"/>
    <property type="molecule type" value="Genomic_DNA"/>
</dbReference>
<evidence type="ECO:0000313" key="1">
    <source>
        <dbReference type="EMBL" id="KAF5781755.1"/>
    </source>
</evidence>
<gene>
    <name evidence="1" type="ORF">HanXRQr2_Chr11g0487531</name>
</gene>
<reference evidence="1" key="2">
    <citation type="submission" date="2020-06" db="EMBL/GenBank/DDBJ databases">
        <title>Helianthus annuus Genome sequencing and assembly Release 2.</title>
        <authorList>
            <person name="Gouzy J."/>
            <person name="Langlade N."/>
            <person name="Munos S."/>
        </authorList>
    </citation>
    <scope>NUCLEOTIDE SEQUENCE</scope>
    <source>
        <tissue evidence="1">Leaves</tissue>
    </source>
</reference>
<organism evidence="1 2">
    <name type="scientific">Helianthus annuus</name>
    <name type="common">Common sunflower</name>
    <dbReference type="NCBI Taxonomy" id="4232"/>
    <lineage>
        <taxon>Eukaryota</taxon>
        <taxon>Viridiplantae</taxon>
        <taxon>Streptophyta</taxon>
        <taxon>Embryophyta</taxon>
        <taxon>Tracheophyta</taxon>
        <taxon>Spermatophyta</taxon>
        <taxon>Magnoliopsida</taxon>
        <taxon>eudicotyledons</taxon>
        <taxon>Gunneridae</taxon>
        <taxon>Pentapetalae</taxon>
        <taxon>asterids</taxon>
        <taxon>campanulids</taxon>
        <taxon>Asterales</taxon>
        <taxon>Asteraceae</taxon>
        <taxon>Asteroideae</taxon>
        <taxon>Heliantheae alliance</taxon>
        <taxon>Heliantheae</taxon>
        <taxon>Helianthus</taxon>
    </lineage>
</organism>
<dbReference type="Gramene" id="mRNA:HanXRQr2_Chr11g0487531">
    <property type="protein sequence ID" value="CDS:HanXRQr2_Chr11g0487531.1"/>
    <property type="gene ID" value="HanXRQr2_Chr11g0487531"/>
</dbReference>
<proteinExistence type="predicted"/>
<comment type="caution">
    <text evidence="1">The sequence shown here is derived from an EMBL/GenBank/DDBJ whole genome shotgun (WGS) entry which is preliminary data.</text>
</comment>
<keyword evidence="2" id="KW-1185">Reference proteome</keyword>
<reference evidence="1" key="1">
    <citation type="journal article" date="2017" name="Nature">
        <title>The sunflower genome provides insights into oil metabolism, flowering and Asterid evolution.</title>
        <authorList>
            <person name="Badouin H."/>
            <person name="Gouzy J."/>
            <person name="Grassa C.J."/>
            <person name="Murat F."/>
            <person name="Staton S.E."/>
            <person name="Cottret L."/>
            <person name="Lelandais-Briere C."/>
            <person name="Owens G.L."/>
            <person name="Carrere S."/>
            <person name="Mayjonade B."/>
            <person name="Legrand L."/>
            <person name="Gill N."/>
            <person name="Kane N.C."/>
            <person name="Bowers J.E."/>
            <person name="Hubner S."/>
            <person name="Bellec A."/>
            <person name="Berard A."/>
            <person name="Berges H."/>
            <person name="Blanchet N."/>
            <person name="Boniface M.C."/>
            <person name="Brunel D."/>
            <person name="Catrice O."/>
            <person name="Chaidir N."/>
            <person name="Claudel C."/>
            <person name="Donnadieu C."/>
            <person name="Faraut T."/>
            <person name="Fievet G."/>
            <person name="Helmstetter N."/>
            <person name="King M."/>
            <person name="Knapp S.J."/>
            <person name="Lai Z."/>
            <person name="Le Paslier M.C."/>
            <person name="Lippi Y."/>
            <person name="Lorenzon L."/>
            <person name="Mandel J.R."/>
            <person name="Marage G."/>
            <person name="Marchand G."/>
            <person name="Marquand E."/>
            <person name="Bret-Mestries E."/>
            <person name="Morien E."/>
            <person name="Nambeesan S."/>
            <person name="Nguyen T."/>
            <person name="Pegot-Espagnet P."/>
            <person name="Pouilly N."/>
            <person name="Raftis F."/>
            <person name="Sallet E."/>
            <person name="Schiex T."/>
            <person name="Thomas J."/>
            <person name="Vandecasteele C."/>
            <person name="Vares D."/>
            <person name="Vear F."/>
            <person name="Vautrin S."/>
            <person name="Crespi M."/>
            <person name="Mangin B."/>
            <person name="Burke J.M."/>
            <person name="Salse J."/>
            <person name="Munos S."/>
            <person name="Vincourt P."/>
            <person name="Rieseberg L.H."/>
            <person name="Langlade N.B."/>
        </authorList>
    </citation>
    <scope>NUCLEOTIDE SEQUENCE</scope>
    <source>
        <tissue evidence="1">Leaves</tissue>
    </source>
</reference>